<reference evidence="1 2" key="1">
    <citation type="submission" date="2015-07" db="EMBL/GenBank/DDBJ databases">
        <title>The genome of Melipona quadrifasciata.</title>
        <authorList>
            <person name="Pan H."/>
            <person name="Kapheim K."/>
        </authorList>
    </citation>
    <scope>NUCLEOTIDE SEQUENCE [LARGE SCALE GENOMIC DNA]</scope>
    <source>
        <strain evidence="1">0111107301</strain>
        <tissue evidence="1">Whole body</tissue>
    </source>
</reference>
<dbReference type="Proteomes" id="UP000053105">
    <property type="component" value="Unassembled WGS sequence"/>
</dbReference>
<keyword evidence="2" id="KW-1185">Reference proteome</keyword>
<name>A0A0M8ZPN7_9HYME</name>
<evidence type="ECO:0000313" key="2">
    <source>
        <dbReference type="Proteomes" id="UP000053105"/>
    </source>
</evidence>
<dbReference type="EMBL" id="KQ436126">
    <property type="protein sequence ID" value="KOX67436.1"/>
    <property type="molecule type" value="Genomic_DNA"/>
</dbReference>
<protein>
    <submittedName>
        <fullName evidence="1">Uncharacterized protein</fullName>
    </submittedName>
</protein>
<dbReference type="AlphaFoldDB" id="A0A0M8ZPN7"/>
<proteinExistence type="predicted"/>
<accession>A0A0M8ZPN7</accession>
<gene>
    <name evidence="1" type="ORF">WN51_09159</name>
</gene>
<sequence>MHKTKEEHVLQIHIKVLHKTSFKLTDENIITVGRTVKSPICYRCHGHAALEDTVIIHGERHASRVSTVTPTPYRRPGMVDEWKRALQLLDGSWINGLEELVVGECDIKGGRKGRKRERDDGKCVMALTEGRTDLDIEYSEVPIGKKLTTDSTVNIQLENDYQTSASSTGQHGYDQSNSAAVQGLTRSIWQSATQKWVGYSPIKRARSSNIVWFDDGTKAVHEINVIHRQTMFHESSVHDWRLFRIDTSNVNGDLESVVYVVLECAGDHRKSVQMM</sequence>
<organism evidence="1 2">
    <name type="scientific">Melipona quadrifasciata</name>
    <dbReference type="NCBI Taxonomy" id="166423"/>
    <lineage>
        <taxon>Eukaryota</taxon>
        <taxon>Metazoa</taxon>
        <taxon>Ecdysozoa</taxon>
        <taxon>Arthropoda</taxon>
        <taxon>Hexapoda</taxon>
        <taxon>Insecta</taxon>
        <taxon>Pterygota</taxon>
        <taxon>Neoptera</taxon>
        <taxon>Endopterygota</taxon>
        <taxon>Hymenoptera</taxon>
        <taxon>Apocrita</taxon>
        <taxon>Aculeata</taxon>
        <taxon>Apoidea</taxon>
        <taxon>Anthophila</taxon>
        <taxon>Apidae</taxon>
        <taxon>Melipona</taxon>
    </lineage>
</organism>
<evidence type="ECO:0000313" key="1">
    <source>
        <dbReference type="EMBL" id="KOX67436.1"/>
    </source>
</evidence>